<comment type="caution">
    <text evidence="5">The sequence shown here is derived from an EMBL/GenBank/DDBJ whole genome shotgun (WGS) entry which is preliminary data.</text>
</comment>
<name>A0A9P1IRC2_9PELO</name>
<accession>A0A9P1IRC2</accession>
<feature type="signal peptide" evidence="3">
    <location>
        <begin position="1"/>
        <end position="17"/>
    </location>
</feature>
<dbReference type="Proteomes" id="UP001152747">
    <property type="component" value="Unassembled WGS sequence"/>
</dbReference>
<dbReference type="GO" id="GO:0006508">
    <property type="term" value="P:proteolysis"/>
    <property type="evidence" value="ECO:0007669"/>
    <property type="project" value="UniProtKB-KW"/>
</dbReference>
<keyword evidence="6" id="KW-1185">Reference proteome</keyword>
<dbReference type="InterPro" id="IPR001506">
    <property type="entry name" value="Peptidase_M12A"/>
</dbReference>
<gene>
    <name evidence="5" type="ORF">CAMP_LOCUS12532</name>
</gene>
<feature type="binding site" evidence="2">
    <location>
        <position position="117"/>
    </location>
    <ligand>
        <name>Zn(2+)</name>
        <dbReference type="ChEBI" id="CHEBI:29105"/>
        <note>catalytic</note>
    </ligand>
</feature>
<keyword evidence="2 3" id="KW-0378">Hydrolase</keyword>
<reference evidence="5" key="1">
    <citation type="submission" date="2022-11" db="EMBL/GenBank/DDBJ databases">
        <authorList>
            <person name="Kikuchi T."/>
        </authorList>
    </citation>
    <scope>NUCLEOTIDE SEQUENCE</scope>
    <source>
        <strain evidence="5">PS1010</strain>
    </source>
</reference>
<keyword evidence="1" id="KW-1015">Disulfide bond</keyword>
<feature type="binding site" evidence="2">
    <location>
        <position position="111"/>
    </location>
    <ligand>
        <name>Zn(2+)</name>
        <dbReference type="ChEBI" id="CHEBI:29105"/>
        <note>catalytic</note>
    </ligand>
</feature>
<keyword evidence="2 3" id="KW-0482">Metalloprotease</keyword>
<feature type="chain" id="PRO_5040542010" description="Metalloendopeptidase" evidence="3">
    <location>
        <begin position="18"/>
        <end position="326"/>
    </location>
</feature>
<feature type="domain" description="Peptidase M12A" evidence="4">
    <location>
        <begin position="18"/>
        <end position="202"/>
    </location>
</feature>
<dbReference type="GO" id="GO:0004222">
    <property type="term" value="F:metalloendopeptidase activity"/>
    <property type="evidence" value="ECO:0007669"/>
    <property type="project" value="UniProtKB-UniRule"/>
</dbReference>
<dbReference type="SUPFAM" id="SSF55486">
    <property type="entry name" value="Metalloproteases ('zincins'), catalytic domain"/>
    <property type="match status" value="1"/>
</dbReference>
<dbReference type="InterPro" id="IPR024079">
    <property type="entry name" value="MetalloPept_cat_dom_sf"/>
</dbReference>
<dbReference type="InterPro" id="IPR006026">
    <property type="entry name" value="Peptidase_Metallo"/>
</dbReference>
<dbReference type="EMBL" id="CANHGI010000004">
    <property type="protein sequence ID" value="CAI5449895.1"/>
    <property type="molecule type" value="Genomic_DNA"/>
</dbReference>
<dbReference type="Gene3D" id="3.40.390.10">
    <property type="entry name" value="Collagenase (Catalytic Domain)"/>
    <property type="match status" value="1"/>
</dbReference>
<dbReference type="PANTHER" id="PTHR10127">
    <property type="entry name" value="DISCOIDIN, CUB, EGF, LAMININ , AND ZINC METALLOPROTEASE DOMAIN CONTAINING"/>
    <property type="match status" value="1"/>
</dbReference>
<keyword evidence="3" id="KW-0732">Signal</keyword>
<dbReference type="Pfam" id="PF01400">
    <property type="entry name" value="Astacin"/>
    <property type="match status" value="1"/>
</dbReference>
<dbReference type="PANTHER" id="PTHR10127:SF831">
    <property type="entry name" value="ZINC METALLOPROTEINASE NAS-37"/>
    <property type="match status" value="1"/>
</dbReference>
<proteinExistence type="predicted"/>
<dbReference type="PROSITE" id="PS51864">
    <property type="entry name" value="ASTACIN"/>
    <property type="match status" value="1"/>
</dbReference>
<dbReference type="EC" id="3.4.24.-" evidence="3"/>
<evidence type="ECO:0000256" key="1">
    <source>
        <dbReference type="ARBA" id="ARBA00023157"/>
    </source>
</evidence>
<organism evidence="5 6">
    <name type="scientific">Caenorhabditis angaria</name>
    <dbReference type="NCBI Taxonomy" id="860376"/>
    <lineage>
        <taxon>Eukaryota</taxon>
        <taxon>Metazoa</taxon>
        <taxon>Ecdysozoa</taxon>
        <taxon>Nematoda</taxon>
        <taxon>Chromadorea</taxon>
        <taxon>Rhabditida</taxon>
        <taxon>Rhabditina</taxon>
        <taxon>Rhabditomorpha</taxon>
        <taxon>Rhabditoidea</taxon>
        <taxon>Rhabditidae</taxon>
        <taxon>Peloderinae</taxon>
        <taxon>Caenorhabditis</taxon>
    </lineage>
</organism>
<dbReference type="OrthoDB" id="291007at2759"/>
<evidence type="ECO:0000259" key="4">
    <source>
        <dbReference type="PROSITE" id="PS51864"/>
    </source>
</evidence>
<protein>
    <recommendedName>
        <fullName evidence="3">Metalloendopeptidase</fullName>
        <ecNumber evidence="3">3.4.24.-</ecNumber>
    </recommendedName>
</protein>
<dbReference type="GO" id="GO:0008270">
    <property type="term" value="F:zinc ion binding"/>
    <property type="evidence" value="ECO:0007669"/>
    <property type="project" value="UniProtKB-UniRule"/>
</dbReference>
<feature type="binding site" evidence="2">
    <location>
        <position position="107"/>
    </location>
    <ligand>
        <name>Zn(2+)</name>
        <dbReference type="ChEBI" id="CHEBI:29105"/>
        <note>catalytic</note>
    </ligand>
</feature>
<comment type="cofactor">
    <cofactor evidence="2 3">
        <name>Zn(2+)</name>
        <dbReference type="ChEBI" id="CHEBI:29105"/>
    </cofactor>
    <text evidence="2 3">Binds 1 zinc ion per subunit.</text>
</comment>
<keyword evidence="2 3" id="KW-0645">Protease</keyword>
<dbReference type="PRINTS" id="PR00480">
    <property type="entry name" value="ASTACIN"/>
</dbReference>
<dbReference type="SMART" id="SM00235">
    <property type="entry name" value="ZnMc"/>
    <property type="match status" value="1"/>
</dbReference>
<keyword evidence="2 3" id="KW-0862">Zinc</keyword>
<evidence type="ECO:0000313" key="5">
    <source>
        <dbReference type="EMBL" id="CAI5449895.1"/>
    </source>
</evidence>
<dbReference type="AlphaFoldDB" id="A0A9P1IRC2"/>
<evidence type="ECO:0000256" key="3">
    <source>
        <dbReference type="RuleBase" id="RU361183"/>
    </source>
</evidence>
<comment type="caution">
    <text evidence="2">Lacks conserved residue(s) required for the propagation of feature annotation.</text>
</comment>
<feature type="active site" evidence="2">
    <location>
        <position position="108"/>
    </location>
</feature>
<keyword evidence="2 3" id="KW-0479">Metal-binding</keyword>
<sequence>MIFKLLLLFCLIGLTFSHAMAGMTWPNSTILYRFRADFPDRRRKLVLHAISHVSSISCIKFQESSSNLSVEVKNEFKNECATKCGWHPRSTGRFMNLGDHCDSFILHELLHTTGLAHEHSRYDRDKYLFVSDYGIDNQTCKLNRTNSINFAPFDFGSVMLYRPIPAEFFRPRKDYYDYFYTMGSRYLSFYNTVTLNKYYGCNYGFEGKLCETLVSKPIQSTMNWTEIAVPFGTTVVLKPVKGKTLEINISPESVDKLVQKELGCSYSNVEIKYLEDRRAVNPLYCGNPELHHLLQRSTKNDPTIILLRNHMPTKILGNVSIRFRSQ</sequence>
<evidence type="ECO:0000256" key="2">
    <source>
        <dbReference type="PROSITE-ProRule" id="PRU01211"/>
    </source>
</evidence>
<evidence type="ECO:0000313" key="6">
    <source>
        <dbReference type="Proteomes" id="UP001152747"/>
    </source>
</evidence>